<keyword evidence="3" id="KW-1185">Reference proteome</keyword>
<sequence>MIASRYRMPSAKRPIPHSEKVPVPEPPKSSDLTTTPVTVENDTLDPDFQEVSSCKEVHLLSQDLNDLIRDASPPDVSPRHQASYLYGKAGAAKSSNVRRARGTLDDRGNRNAWVDKASAVCSAWSCVAESSTAAKPPTAARASVERRDREPASRQCRPGRAVSTTLR</sequence>
<proteinExistence type="predicted"/>
<feature type="region of interest" description="Disordered" evidence="1">
    <location>
        <begin position="129"/>
        <end position="167"/>
    </location>
</feature>
<gene>
    <name evidence="2" type="ORF">DIATSA_LOCUS1910</name>
</gene>
<name>A0A9N9QUT2_9NEOP</name>
<accession>A0A9N9QUT2</accession>
<evidence type="ECO:0000256" key="1">
    <source>
        <dbReference type="SAM" id="MobiDB-lite"/>
    </source>
</evidence>
<feature type="compositionally biased region" description="Basic and acidic residues" evidence="1">
    <location>
        <begin position="143"/>
        <end position="152"/>
    </location>
</feature>
<evidence type="ECO:0000313" key="2">
    <source>
        <dbReference type="EMBL" id="CAG9783764.1"/>
    </source>
</evidence>
<dbReference type="EMBL" id="OU893342">
    <property type="protein sequence ID" value="CAG9783764.1"/>
    <property type="molecule type" value="Genomic_DNA"/>
</dbReference>
<protein>
    <submittedName>
        <fullName evidence="2">Uncharacterized protein</fullName>
    </submittedName>
</protein>
<evidence type="ECO:0000313" key="3">
    <source>
        <dbReference type="Proteomes" id="UP001153714"/>
    </source>
</evidence>
<dbReference type="Proteomes" id="UP001153714">
    <property type="component" value="Chromosome 11"/>
</dbReference>
<reference evidence="2" key="2">
    <citation type="submission" date="2022-10" db="EMBL/GenBank/DDBJ databases">
        <authorList>
            <consortium name="ENA_rothamsted_submissions"/>
            <consortium name="culmorum"/>
            <person name="King R."/>
        </authorList>
    </citation>
    <scope>NUCLEOTIDE SEQUENCE</scope>
</reference>
<dbReference type="OrthoDB" id="7307205at2759"/>
<reference evidence="2" key="1">
    <citation type="submission" date="2021-12" db="EMBL/GenBank/DDBJ databases">
        <authorList>
            <person name="King R."/>
        </authorList>
    </citation>
    <scope>NUCLEOTIDE SEQUENCE</scope>
</reference>
<organism evidence="2 3">
    <name type="scientific">Diatraea saccharalis</name>
    <name type="common">sugarcane borer</name>
    <dbReference type="NCBI Taxonomy" id="40085"/>
    <lineage>
        <taxon>Eukaryota</taxon>
        <taxon>Metazoa</taxon>
        <taxon>Ecdysozoa</taxon>
        <taxon>Arthropoda</taxon>
        <taxon>Hexapoda</taxon>
        <taxon>Insecta</taxon>
        <taxon>Pterygota</taxon>
        <taxon>Neoptera</taxon>
        <taxon>Endopterygota</taxon>
        <taxon>Lepidoptera</taxon>
        <taxon>Glossata</taxon>
        <taxon>Ditrysia</taxon>
        <taxon>Pyraloidea</taxon>
        <taxon>Crambidae</taxon>
        <taxon>Crambinae</taxon>
        <taxon>Diatraea</taxon>
    </lineage>
</organism>
<dbReference type="AlphaFoldDB" id="A0A9N9QUT2"/>
<feature type="region of interest" description="Disordered" evidence="1">
    <location>
        <begin position="1"/>
        <end position="36"/>
    </location>
</feature>